<dbReference type="EMBL" id="ML212299">
    <property type="protein sequence ID" value="TFK78841.1"/>
    <property type="molecule type" value="Genomic_DNA"/>
</dbReference>
<organism evidence="2 3">
    <name type="scientific">Polyporus arcularius HHB13444</name>
    <dbReference type="NCBI Taxonomy" id="1314778"/>
    <lineage>
        <taxon>Eukaryota</taxon>
        <taxon>Fungi</taxon>
        <taxon>Dikarya</taxon>
        <taxon>Basidiomycota</taxon>
        <taxon>Agaricomycotina</taxon>
        <taxon>Agaricomycetes</taxon>
        <taxon>Polyporales</taxon>
        <taxon>Polyporaceae</taxon>
        <taxon>Polyporus</taxon>
    </lineage>
</organism>
<reference evidence="2 3" key="1">
    <citation type="journal article" date="2019" name="Nat. Ecol. Evol.">
        <title>Megaphylogeny resolves global patterns of mushroom evolution.</title>
        <authorList>
            <person name="Varga T."/>
            <person name="Krizsan K."/>
            <person name="Foldi C."/>
            <person name="Dima B."/>
            <person name="Sanchez-Garcia M."/>
            <person name="Sanchez-Ramirez S."/>
            <person name="Szollosi G.J."/>
            <person name="Szarkandi J.G."/>
            <person name="Papp V."/>
            <person name="Albert L."/>
            <person name="Andreopoulos W."/>
            <person name="Angelini C."/>
            <person name="Antonin V."/>
            <person name="Barry K.W."/>
            <person name="Bougher N.L."/>
            <person name="Buchanan P."/>
            <person name="Buyck B."/>
            <person name="Bense V."/>
            <person name="Catcheside P."/>
            <person name="Chovatia M."/>
            <person name="Cooper J."/>
            <person name="Damon W."/>
            <person name="Desjardin D."/>
            <person name="Finy P."/>
            <person name="Geml J."/>
            <person name="Haridas S."/>
            <person name="Hughes K."/>
            <person name="Justo A."/>
            <person name="Karasinski D."/>
            <person name="Kautmanova I."/>
            <person name="Kiss B."/>
            <person name="Kocsube S."/>
            <person name="Kotiranta H."/>
            <person name="LaButti K.M."/>
            <person name="Lechner B.E."/>
            <person name="Liimatainen K."/>
            <person name="Lipzen A."/>
            <person name="Lukacs Z."/>
            <person name="Mihaltcheva S."/>
            <person name="Morgado L.N."/>
            <person name="Niskanen T."/>
            <person name="Noordeloos M.E."/>
            <person name="Ohm R.A."/>
            <person name="Ortiz-Santana B."/>
            <person name="Ovrebo C."/>
            <person name="Racz N."/>
            <person name="Riley R."/>
            <person name="Savchenko A."/>
            <person name="Shiryaev A."/>
            <person name="Soop K."/>
            <person name="Spirin V."/>
            <person name="Szebenyi C."/>
            <person name="Tomsovsky M."/>
            <person name="Tulloss R.E."/>
            <person name="Uehling J."/>
            <person name="Grigoriev I.V."/>
            <person name="Vagvolgyi C."/>
            <person name="Papp T."/>
            <person name="Martin F.M."/>
            <person name="Miettinen O."/>
            <person name="Hibbett D.S."/>
            <person name="Nagy L.G."/>
        </authorList>
    </citation>
    <scope>NUCLEOTIDE SEQUENCE [LARGE SCALE GENOMIC DNA]</scope>
    <source>
        <strain evidence="2 3">HHB13444</strain>
    </source>
</reference>
<accession>A0A5C3NMA3</accession>
<evidence type="ECO:0000313" key="3">
    <source>
        <dbReference type="Proteomes" id="UP000308197"/>
    </source>
</evidence>
<feature type="region of interest" description="Disordered" evidence="1">
    <location>
        <begin position="193"/>
        <end position="214"/>
    </location>
</feature>
<evidence type="ECO:0000256" key="1">
    <source>
        <dbReference type="SAM" id="MobiDB-lite"/>
    </source>
</evidence>
<dbReference type="AlphaFoldDB" id="A0A5C3NMA3"/>
<gene>
    <name evidence="2" type="ORF">K466DRAFT_606622</name>
</gene>
<proteinExistence type="predicted"/>
<name>A0A5C3NMA3_9APHY</name>
<dbReference type="Proteomes" id="UP000308197">
    <property type="component" value="Unassembled WGS sequence"/>
</dbReference>
<protein>
    <submittedName>
        <fullName evidence="2">Uncharacterized protein</fullName>
    </submittedName>
</protein>
<keyword evidence="3" id="KW-1185">Reference proteome</keyword>
<evidence type="ECO:0000313" key="2">
    <source>
        <dbReference type="EMBL" id="TFK78841.1"/>
    </source>
</evidence>
<dbReference type="InParanoid" id="A0A5C3NMA3"/>
<sequence>MGESALAVSTELEPGRPRIRQRACLARCVQADGVLPEGPISSTAVSRSGDSRPAACYNKSWKRGRPRSATCLSPPTVHLRVRRNLLPLPLSCRLLLRLSRAGLRAAYTVNAIAVQTDGVYVALSRVVALFATSTDTTGIDSAGSAWGRRWIASDPGSSGSRRPRGPILTSTGCGRYGGSEYATRWAWMYAREGDRRGQDGRGNEHGGARRTEGH</sequence>